<feature type="region of interest" description="Disordered" evidence="1">
    <location>
        <begin position="179"/>
        <end position="204"/>
    </location>
</feature>
<feature type="compositionally biased region" description="Polar residues" evidence="1">
    <location>
        <begin position="98"/>
        <end position="118"/>
    </location>
</feature>
<proteinExistence type="predicted"/>
<feature type="compositionally biased region" description="Acidic residues" evidence="1">
    <location>
        <begin position="1"/>
        <end position="12"/>
    </location>
</feature>
<gene>
    <name evidence="2" type="ORF">PR001_g5685</name>
</gene>
<feature type="region of interest" description="Disordered" evidence="1">
    <location>
        <begin position="97"/>
        <end position="146"/>
    </location>
</feature>
<dbReference type="EMBL" id="QXFV01000256">
    <property type="protein sequence ID" value="KAE9043696.1"/>
    <property type="molecule type" value="Genomic_DNA"/>
</dbReference>
<evidence type="ECO:0000313" key="3">
    <source>
        <dbReference type="Proteomes" id="UP000429607"/>
    </source>
</evidence>
<feature type="compositionally biased region" description="Polar residues" evidence="1">
    <location>
        <begin position="195"/>
        <end position="204"/>
    </location>
</feature>
<protein>
    <submittedName>
        <fullName evidence="2">Uncharacterized protein</fullName>
    </submittedName>
</protein>
<sequence length="204" mass="21811">MKESADTGEYEEAPYAYTADEEAAGTGAEDSMSSQQVLHELPPISIGDIVAQLPPEDADADMLDDEESVLTGYVGSSAPSCTPSSAQSIDSTLFPYSLASTPGSQPNYSPPGYNTGSQPEALRHDGGSRVEIDGENTDGPSLSQDGFTIEKTEREPEMPQQLPVFLSPFSGALTSVPANGQWPTRLYTPPPQPRRSLNWTLLRT</sequence>
<reference evidence="2 3" key="1">
    <citation type="submission" date="2018-09" db="EMBL/GenBank/DDBJ databases">
        <title>Genomic investigation of the strawberry pathogen Phytophthora fragariae indicates pathogenicity is determined by transcriptional variation in three key races.</title>
        <authorList>
            <person name="Adams T.M."/>
            <person name="Armitage A.D."/>
            <person name="Sobczyk M.K."/>
            <person name="Bates H.J."/>
            <person name="Dunwell J.M."/>
            <person name="Nellist C.F."/>
            <person name="Harrison R.J."/>
        </authorList>
    </citation>
    <scope>NUCLEOTIDE SEQUENCE [LARGE SCALE GENOMIC DNA]</scope>
    <source>
        <strain evidence="2 3">SCRP249</strain>
    </source>
</reference>
<organism evidence="2 3">
    <name type="scientific">Phytophthora rubi</name>
    <dbReference type="NCBI Taxonomy" id="129364"/>
    <lineage>
        <taxon>Eukaryota</taxon>
        <taxon>Sar</taxon>
        <taxon>Stramenopiles</taxon>
        <taxon>Oomycota</taxon>
        <taxon>Peronosporomycetes</taxon>
        <taxon>Peronosporales</taxon>
        <taxon>Peronosporaceae</taxon>
        <taxon>Phytophthora</taxon>
    </lineage>
</organism>
<evidence type="ECO:0000313" key="2">
    <source>
        <dbReference type="EMBL" id="KAE9043696.1"/>
    </source>
</evidence>
<feature type="region of interest" description="Disordered" evidence="1">
    <location>
        <begin position="1"/>
        <end position="40"/>
    </location>
</feature>
<dbReference type="AlphaFoldDB" id="A0A6A3NDZ1"/>
<evidence type="ECO:0000256" key="1">
    <source>
        <dbReference type="SAM" id="MobiDB-lite"/>
    </source>
</evidence>
<comment type="caution">
    <text evidence="2">The sequence shown here is derived from an EMBL/GenBank/DDBJ whole genome shotgun (WGS) entry which is preliminary data.</text>
</comment>
<name>A0A6A3NDZ1_9STRA</name>
<feature type="compositionally biased region" description="Basic and acidic residues" evidence="1">
    <location>
        <begin position="121"/>
        <end position="132"/>
    </location>
</feature>
<dbReference type="Proteomes" id="UP000429607">
    <property type="component" value="Unassembled WGS sequence"/>
</dbReference>
<accession>A0A6A3NDZ1</accession>